<evidence type="ECO:0000313" key="1">
    <source>
        <dbReference type="EMBL" id="KAK4223191.1"/>
    </source>
</evidence>
<reference evidence="1" key="1">
    <citation type="journal article" date="2023" name="Mol. Phylogenet. Evol.">
        <title>Genome-scale phylogeny and comparative genomics of the fungal order Sordariales.</title>
        <authorList>
            <person name="Hensen N."/>
            <person name="Bonometti L."/>
            <person name="Westerberg I."/>
            <person name="Brannstrom I.O."/>
            <person name="Guillou S."/>
            <person name="Cros-Aarteil S."/>
            <person name="Calhoun S."/>
            <person name="Haridas S."/>
            <person name="Kuo A."/>
            <person name="Mondo S."/>
            <person name="Pangilinan J."/>
            <person name="Riley R."/>
            <person name="LaButti K."/>
            <person name="Andreopoulos B."/>
            <person name="Lipzen A."/>
            <person name="Chen C."/>
            <person name="Yan M."/>
            <person name="Daum C."/>
            <person name="Ng V."/>
            <person name="Clum A."/>
            <person name="Steindorff A."/>
            <person name="Ohm R.A."/>
            <person name="Martin F."/>
            <person name="Silar P."/>
            <person name="Natvig D.O."/>
            <person name="Lalanne C."/>
            <person name="Gautier V."/>
            <person name="Ament-Velasquez S.L."/>
            <person name="Kruys A."/>
            <person name="Hutchinson M.I."/>
            <person name="Powell A.J."/>
            <person name="Barry K."/>
            <person name="Miller A.N."/>
            <person name="Grigoriev I.V."/>
            <person name="Debuchy R."/>
            <person name="Gladieux P."/>
            <person name="Hiltunen Thoren M."/>
            <person name="Johannesson H."/>
        </authorList>
    </citation>
    <scope>NUCLEOTIDE SEQUENCE</scope>
    <source>
        <strain evidence="1">CBS 990.96</strain>
    </source>
</reference>
<evidence type="ECO:0000313" key="2">
    <source>
        <dbReference type="Proteomes" id="UP001301958"/>
    </source>
</evidence>
<sequence>MWEGLWPAFQGRDWALFNLVPSCRFSRLFLTTCLSNAALTSFQQRRIGTSLQSKKSGNFRPSFARAYDFWAGCFNRCGSLSPTAFRYQELYMRLHNFSSCATILPLLEVHTLVPENSSHRNLWPNSDFRMRGNRRFLASGFNIFQEWCFPMATQRTGLLVKKLTIQSRYNHTIEGLSLLGQRQSLVSCSYAVERFRRIGLRNCN</sequence>
<gene>
    <name evidence="1" type="ORF">QBC38DRAFT_58345</name>
</gene>
<comment type="caution">
    <text evidence="1">The sequence shown here is derived from an EMBL/GenBank/DDBJ whole genome shotgun (WGS) entry which is preliminary data.</text>
</comment>
<protein>
    <submittedName>
        <fullName evidence="1">Uncharacterized protein</fullName>
    </submittedName>
</protein>
<name>A0AAN7BGY5_9PEZI</name>
<keyword evidence="2" id="KW-1185">Reference proteome</keyword>
<proteinExistence type="predicted"/>
<dbReference type="AlphaFoldDB" id="A0AAN7BGY5"/>
<dbReference type="EMBL" id="MU865436">
    <property type="protein sequence ID" value="KAK4223191.1"/>
    <property type="molecule type" value="Genomic_DNA"/>
</dbReference>
<reference evidence="1" key="2">
    <citation type="submission" date="2023-05" db="EMBL/GenBank/DDBJ databases">
        <authorList>
            <consortium name="Lawrence Berkeley National Laboratory"/>
            <person name="Steindorff A."/>
            <person name="Hensen N."/>
            <person name="Bonometti L."/>
            <person name="Westerberg I."/>
            <person name="Brannstrom I.O."/>
            <person name="Guillou S."/>
            <person name="Cros-Aarteil S."/>
            <person name="Calhoun S."/>
            <person name="Haridas S."/>
            <person name="Kuo A."/>
            <person name="Mondo S."/>
            <person name="Pangilinan J."/>
            <person name="Riley R."/>
            <person name="Labutti K."/>
            <person name="Andreopoulos B."/>
            <person name="Lipzen A."/>
            <person name="Chen C."/>
            <person name="Yanf M."/>
            <person name="Daum C."/>
            <person name="Ng V."/>
            <person name="Clum A."/>
            <person name="Ohm R."/>
            <person name="Martin F."/>
            <person name="Silar P."/>
            <person name="Natvig D."/>
            <person name="Lalanne C."/>
            <person name="Gautier V."/>
            <person name="Ament-Velasquez S.L."/>
            <person name="Kruys A."/>
            <person name="Hutchinson M.I."/>
            <person name="Powell A.J."/>
            <person name="Barry K."/>
            <person name="Miller A.N."/>
            <person name="Grigoriev I.V."/>
            <person name="Debuchy R."/>
            <person name="Gladieux P."/>
            <person name="Thoren M.H."/>
            <person name="Johannesson H."/>
        </authorList>
    </citation>
    <scope>NUCLEOTIDE SEQUENCE</scope>
    <source>
        <strain evidence="1">CBS 990.96</strain>
    </source>
</reference>
<accession>A0AAN7BGY5</accession>
<organism evidence="1 2">
    <name type="scientific">Podospora fimiseda</name>
    <dbReference type="NCBI Taxonomy" id="252190"/>
    <lineage>
        <taxon>Eukaryota</taxon>
        <taxon>Fungi</taxon>
        <taxon>Dikarya</taxon>
        <taxon>Ascomycota</taxon>
        <taxon>Pezizomycotina</taxon>
        <taxon>Sordariomycetes</taxon>
        <taxon>Sordariomycetidae</taxon>
        <taxon>Sordariales</taxon>
        <taxon>Podosporaceae</taxon>
        <taxon>Podospora</taxon>
    </lineage>
</organism>
<dbReference type="Proteomes" id="UP001301958">
    <property type="component" value="Unassembled WGS sequence"/>
</dbReference>